<feature type="region of interest" description="Disordered" evidence="1">
    <location>
        <begin position="747"/>
        <end position="836"/>
    </location>
</feature>
<comment type="caution">
    <text evidence="4">The sequence shown here is derived from an EMBL/GenBank/DDBJ whole genome shotgun (WGS) entry which is preliminary data.</text>
</comment>
<feature type="compositionally biased region" description="Polar residues" evidence="1">
    <location>
        <begin position="747"/>
        <end position="757"/>
    </location>
</feature>
<evidence type="ECO:0000313" key="4">
    <source>
        <dbReference type="EMBL" id="GIY27268.1"/>
    </source>
</evidence>
<keyword evidence="2" id="KW-1133">Transmembrane helix</keyword>
<feature type="compositionally biased region" description="Basic and acidic residues" evidence="1">
    <location>
        <begin position="394"/>
        <end position="404"/>
    </location>
</feature>
<dbReference type="InterPro" id="IPR057507">
    <property type="entry name" value="Sha_B-like_N"/>
</dbReference>
<feature type="region of interest" description="Disordered" evidence="1">
    <location>
        <begin position="574"/>
        <end position="670"/>
    </location>
</feature>
<evidence type="ECO:0000256" key="1">
    <source>
        <dbReference type="SAM" id="MobiDB-lite"/>
    </source>
</evidence>
<protein>
    <recommendedName>
        <fullName evidence="3">Shavenoid isoform B-like N-terminal domain-containing protein</fullName>
    </recommendedName>
</protein>
<keyword evidence="5" id="KW-1185">Reference proteome</keyword>
<keyword evidence="2" id="KW-0812">Transmembrane</keyword>
<dbReference type="AlphaFoldDB" id="A0AAV4RZE1"/>
<dbReference type="EMBL" id="BPLQ01007036">
    <property type="protein sequence ID" value="GIY27268.1"/>
    <property type="molecule type" value="Genomic_DNA"/>
</dbReference>
<dbReference type="PANTHER" id="PTHR39387:SF1">
    <property type="entry name" value="SHAVENOID, ISOFORM B"/>
    <property type="match status" value="1"/>
</dbReference>
<dbReference type="Pfam" id="PF23328">
    <property type="entry name" value="Sha_B_N"/>
    <property type="match status" value="1"/>
</dbReference>
<feature type="compositionally biased region" description="Polar residues" evidence="1">
    <location>
        <begin position="645"/>
        <end position="670"/>
    </location>
</feature>
<feature type="compositionally biased region" description="Polar residues" evidence="1">
    <location>
        <begin position="970"/>
        <end position="1021"/>
    </location>
</feature>
<dbReference type="PANTHER" id="PTHR39387">
    <property type="entry name" value="SHAVENOID, ISOFORM B"/>
    <property type="match status" value="1"/>
</dbReference>
<gene>
    <name evidence="4" type="primary">AVEN_272620_1</name>
    <name evidence="4" type="ORF">CDAR_455771</name>
</gene>
<proteinExistence type="predicted"/>
<evidence type="ECO:0000313" key="5">
    <source>
        <dbReference type="Proteomes" id="UP001054837"/>
    </source>
</evidence>
<dbReference type="Proteomes" id="UP001054837">
    <property type="component" value="Unassembled WGS sequence"/>
</dbReference>
<feature type="region of interest" description="Disordered" evidence="1">
    <location>
        <begin position="394"/>
        <end position="464"/>
    </location>
</feature>
<name>A0AAV4RZE1_9ARAC</name>
<feature type="compositionally biased region" description="Basic and acidic residues" evidence="1">
    <location>
        <begin position="1023"/>
        <end position="1040"/>
    </location>
</feature>
<feature type="transmembrane region" description="Helical" evidence="2">
    <location>
        <begin position="220"/>
        <end position="242"/>
    </location>
</feature>
<feature type="compositionally biased region" description="Polar residues" evidence="1">
    <location>
        <begin position="800"/>
        <end position="836"/>
    </location>
</feature>
<accession>A0AAV4RZE1</accession>
<sequence>MLLLFLLLVTVDGSDVTRDFFGDIFRMRDCHNGSRCDNGGARPALEIPGRPCFCQCGPTHLAYREDKQQCVKDIRECYMSVFYRPFTVEAIPLVYLPTSGQLVHPDAHLSLAGRKNSEAGFPSCKAAVSQYLTKDGWRTLTRVDGGGPVFGLFTDVNKTFLQFLGNSQDRRVLQQHLALVRLFCKIPQYSPFETCVAIRVGWVPGIDTMDDDPPTSKANMMVVGLSLGILGLVYVFAVLVYLKIRRQQIAKRKSNSDQEACIPKREEDLDKISNHSRIETSKRLELYHTTSMGRRKVGSDPWSQMTSIVETYNQTWTDRLGQHGCEFRAQDFQIQPEFFEPEFMASPPQQVLEYLERLQNSVTFARHRLRSCYRYQPTLIGIPEDDYFYQELEKASPSKEKRTTPDGGSASSMASLMDIDEEKEEKPKKTPPKIPPRKPQRKTVSKTKVEINHEALRSSEQEQKEIQNAMNTLNETLDALEYDIYKHDLMHQISESEHTNPSSPNSRDGELDDFDTSSCSSLSAVTVLSKDMKKNFDVNSTGSRSLEKNLSEEFSTFRNSIYGVGKVMPGLFAETTERDLERSPDGSEEESQRKYETETIDIHAPTSRVPSPPNKRSKTLANSPVVFSEDSLSESAAEYPEEYSNTSVPYSNGTTLYSENSPETSTSYSNESCNAHIVHSMNSTKESNAYPEESIKAPTADSVESITVCTARSVEFSNGSSTHIQEYSNEPGTHSLEYSIVSSAYSVGPSNASATSPSEDEGKSSASERQPNKCHGHKSSNNERKDQAVKKSDKRHLLTKSPSTESVTTISTDMTTDSLESCPSSPTMERSSSLSPTPSLVDMWINKLIQNSIPYSKSRRKFKKKLVLPENEVDSWEHVCQKHKDYCPMHDLKDAEPNIIDKLAHYSSKTMAGKDVAGYFQSLKQDVLKEHLKSWLISNGQVKKHKKGISVKYRSKESSHKKPLVPVGQDGNSVSDHRSPNTTWASFHKNSNDTATKDSTISSNEPSSIDSTTELIDSLDSSCDDKMSNENELKDSVRVS</sequence>
<feature type="compositionally biased region" description="Basic residues" evidence="1">
    <location>
        <begin position="429"/>
        <end position="445"/>
    </location>
</feature>
<feature type="compositionally biased region" description="Basic and acidic residues" evidence="1">
    <location>
        <begin position="780"/>
        <end position="791"/>
    </location>
</feature>
<feature type="compositionally biased region" description="Basic and acidic residues" evidence="1">
    <location>
        <begin position="575"/>
        <end position="601"/>
    </location>
</feature>
<feature type="region of interest" description="Disordered" evidence="1">
    <location>
        <begin position="953"/>
        <end position="1040"/>
    </location>
</feature>
<feature type="compositionally biased region" description="Basic and acidic residues" evidence="1">
    <location>
        <begin position="447"/>
        <end position="464"/>
    </location>
</feature>
<dbReference type="GO" id="GO:0005938">
    <property type="term" value="C:cell cortex"/>
    <property type="evidence" value="ECO:0007669"/>
    <property type="project" value="TreeGrafter"/>
</dbReference>
<feature type="compositionally biased region" description="Low complexity" evidence="1">
    <location>
        <begin position="633"/>
        <end position="644"/>
    </location>
</feature>
<evidence type="ECO:0000259" key="3">
    <source>
        <dbReference type="Pfam" id="PF23328"/>
    </source>
</evidence>
<evidence type="ECO:0000256" key="2">
    <source>
        <dbReference type="SAM" id="Phobius"/>
    </source>
</evidence>
<keyword evidence="2" id="KW-0472">Membrane</keyword>
<organism evidence="4 5">
    <name type="scientific">Caerostris darwini</name>
    <dbReference type="NCBI Taxonomy" id="1538125"/>
    <lineage>
        <taxon>Eukaryota</taxon>
        <taxon>Metazoa</taxon>
        <taxon>Ecdysozoa</taxon>
        <taxon>Arthropoda</taxon>
        <taxon>Chelicerata</taxon>
        <taxon>Arachnida</taxon>
        <taxon>Araneae</taxon>
        <taxon>Araneomorphae</taxon>
        <taxon>Entelegynae</taxon>
        <taxon>Araneoidea</taxon>
        <taxon>Araneidae</taxon>
        <taxon>Caerostris</taxon>
    </lineage>
</organism>
<feature type="domain" description="Shavenoid isoform B-like N-terminal" evidence="3">
    <location>
        <begin position="15"/>
        <end position="74"/>
    </location>
</feature>
<reference evidence="4 5" key="1">
    <citation type="submission" date="2021-06" db="EMBL/GenBank/DDBJ databases">
        <title>Caerostris darwini draft genome.</title>
        <authorList>
            <person name="Kono N."/>
            <person name="Arakawa K."/>
        </authorList>
    </citation>
    <scope>NUCLEOTIDE SEQUENCE [LARGE SCALE GENOMIC DNA]</scope>
</reference>
<feature type="region of interest" description="Disordered" evidence="1">
    <location>
        <begin position="494"/>
        <end position="517"/>
    </location>
</feature>